<dbReference type="Pfam" id="PF12728">
    <property type="entry name" value="HTH_17"/>
    <property type="match status" value="1"/>
</dbReference>
<reference evidence="2 3" key="1">
    <citation type="submission" date="2024-03" db="EMBL/GenBank/DDBJ databases">
        <title>Draft genome sequence of Pseudonocardia carboxydivorans JCM 14827.</title>
        <authorList>
            <person name="Duangmal K."/>
        </authorList>
    </citation>
    <scope>NUCLEOTIDE SEQUENCE [LARGE SCALE GENOMIC DNA]</scope>
    <source>
        <strain evidence="2 3">JCM 14827</strain>
    </source>
</reference>
<comment type="caution">
    <text evidence="2">The sequence shown here is derived from an EMBL/GenBank/DDBJ whole genome shotgun (WGS) entry which is preliminary data.</text>
</comment>
<dbReference type="NCBIfam" id="TIGR01764">
    <property type="entry name" value="excise"/>
    <property type="match status" value="1"/>
</dbReference>
<name>A0ABU9AMN5_PSEA5</name>
<keyword evidence="3" id="KW-1185">Reference proteome</keyword>
<dbReference type="RefSeq" id="WP_346109478.1">
    <property type="nucleotide sequence ID" value="NZ_BAAAOD010000161.1"/>
</dbReference>
<dbReference type="InterPro" id="IPR010093">
    <property type="entry name" value="SinI_DNA-bd"/>
</dbReference>
<feature type="domain" description="Helix-turn-helix" evidence="1">
    <location>
        <begin position="2"/>
        <end position="42"/>
    </location>
</feature>
<gene>
    <name evidence="2" type="ORF">WG925_27775</name>
</gene>
<dbReference type="EMBL" id="JBBPIX010000036">
    <property type="protein sequence ID" value="MEK6467553.1"/>
    <property type="molecule type" value="Genomic_DNA"/>
</dbReference>
<evidence type="ECO:0000259" key="1">
    <source>
        <dbReference type="Pfam" id="PF12728"/>
    </source>
</evidence>
<protein>
    <submittedName>
        <fullName evidence="2">Helix-turn-helix domain-containing protein</fullName>
    </submittedName>
</protein>
<organism evidence="2 3">
    <name type="scientific">Pseudonocardia alni subsp. carboxydivorans</name>
    <dbReference type="NCBI Taxonomy" id="415010"/>
    <lineage>
        <taxon>Bacteria</taxon>
        <taxon>Bacillati</taxon>
        <taxon>Actinomycetota</taxon>
        <taxon>Actinomycetes</taxon>
        <taxon>Pseudonocardiales</taxon>
        <taxon>Pseudonocardiaceae</taxon>
        <taxon>Pseudonocardia</taxon>
    </lineage>
</organism>
<evidence type="ECO:0000313" key="2">
    <source>
        <dbReference type="EMBL" id="MEK6467553.1"/>
    </source>
</evidence>
<dbReference type="InterPro" id="IPR041657">
    <property type="entry name" value="HTH_17"/>
</dbReference>
<evidence type="ECO:0000313" key="3">
    <source>
        <dbReference type="Proteomes" id="UP001367513"/>
    </source>
</evidence>
<proteinExistence type="predicted"/>
<sequence>MAQVAALLGMSPMTVYRAIAAGEFPAVRIRGRLIVPAKAIEAIADLAVAEQTVVDASGWVPAQHGSAG</sequence>
<dbReference type="Proteomes" id="UP001367513">
    <property type="component" value="Unassembled WGS sequence"/>
</dbReference>
<accession>A0ABU9AMN5</accession>